<accession>A0A142JKL4</accession>
<name>A0A142JKL4_9BURK</name>
<dbReference type="OrthoDB" id="8969669at2"/>
<dbReference type="EMBL" id="CP014844">
    <property type="protein sequence ID" value="AMR78626.1"/>
    <property type="molecule type" value="Genomic_DNA"/>
</dbReference>
<dbReference type="AlphaFoldDB" id="A0A142JKL4"/>
<keyword evidence="2" id="KW-1185">Reference proteome</keyword>
<protein>
    <submittedName>
        <fullName evidence="1">Uncharacterized protein</fullName>
    </submittedName>
</protein>
<gene>
    <name evidence="1" type="ORF">A2G96_13220</name>
</gene>
<evidence type="ECO:0000313" key="1">
    <source>
        <dbReference type="EMBL" id="AMR78626.1"/>
    </source>
</evidence>
<evidence type="ECO:0000313" key="2">
    <source>
        <dbReference type="Proteomes" id="UP000075238"/>
    </source>
</evidence>
<organism evidence="1 2">
    <name type="scientific">Cupriavidus nantongensis</name>
    <dbReference type="NCBI Taxonomy" id="1796606"/>
    <lineage>
        <taxon>Bacteria</taxon>
        <taxon>Pseudomonadati</taxon>
        <taxon>Pseudomonadota</taxon>
        <taxon>Betaproteobacteria</taxon>
        <taxon>Burkholderiales</taxon>
        <taxon>Burkholderiaceae</taxon>
        <taxon>Cupriavidus</taxon>
    </lineage>
</organism>
<sequence length="99" mass="10812">MRITETYKSVAALAGIPLAEVGTHAQTWLGPGVIAQMRLTNEAPEMSWSIYEDAADGAIFQGVARVDAEAEEVVFRDEDVHTNFLEFCEAVQLLSVKQG</sequence>
<reference evidence="1 2" key="1">
    <citation type="submission" date="2016-03" db="EMBL/GenBank/DDBJ databases">
        <title>Complete genome sequence of a novel chlorpyrifos degrading bacterium, Cupriavidus nantongensis sp. X1.</title>
        <authorList>
            <person name="Fang L."/>
        </authorList>
    </citation>
    <scope>NUCLEOTIDE SEQUENCE [LARGE SCALE GENOMIC DNA]</scope>
    <source>
        <strain evidence="1 2">X1</strain>
    </source>
</reference>
<proteinExistence type="predicted"/>
<dbReference type="Proteomes" id="UP000075238">
    <property type="component" value="Chromosome 1"/>
</dbReference>
<dbReference type="KEGG" id="cnan:A2G96_13220"/>
<dbReference type="RefSeq" id="WP_062799886.1">
    <property type="nucleotide sequence ID" value="NZ_CP014844.1"/>
</dbReference>
<dbReference type="STRING" id="1796606.A2G96_13220"/>